<dbReference type="GO" id="GO:0016558">
    <property type="term" value="P:protein import into peroxisome matrix"/>
    <property type="evidence" value="ECO:0007669"/>
    <property type="project" value="TreeGrafter"/>
</dbReference>
<dbReference type="InterPro" id="IPR047533">
    <property type="entry name" value="RecA-like_PEX6_r2"/>
</dbReference>
<dbReference type="PROSITE" id="PS00674">
    <property type="entry name" value="AAA"/>
    <property type="match status" value="1"/>
</dbReference>
<dbReference type="Pfam" id="PF00004">
    <property type="entry name" value="AAA"/>
    <property type="match status" value="2"/>
</dbReference>
<keyword evidence="14" id="KW-1185">Reference proteome</keyword>
<keyword evidence="3" id="KW-0962">Peroxisome biogenesis</keyword>
<feature type="domain" description="AAA+ ATPase" evidence="12">
    <location>
        <begin position="819"/>
        <end position="960"/>
    </location>
</feature>
<dbReference type="Pfam" id="PF23315">
    <property type="entry name" value="PEX6_4th"/>
    <property type="match status" value="1"/>
</dbReference>
<proteinExistence type="inferred from homology"/>
<evidence type="ECO:0000256" key="5">
    <source>
        <dbReference type="ARBA" id="ARBA00022801"/>
    </source>
</evidence>
<dbReference type="InterPro" id="IPR050168">
    <property type="entry name" value="AAA_ATPase_domain"/>
</dbReference>
<protein>
    <recommendedName>
        <fullName evidence="8">Peroxisomal ATPase PEX6</fullName>
    </recommendedName>
    <alternativeName>
        <fullName evidence="9">Peroxin-6</fullName>
    </alternativeName>
</protein>
<dbReference type="GO" id="GO:0005524">
    <property type="term" value="F:ATP binding"/>
    <property type="evidence" value="ECO:0007669"/>
    <property type="project" value="UniProtKB-KW"/>
</dbReference>
<dbReference type="SUPFAM" id="SSF52540">
    <property type="entry name" value="P-loop containing nucleoside triphosphate hydrolases"/>
    <property type="match status" value="2"/>
</dbReference>
<evidence type="ECO:0000256" key="11">
    <source>
        <dbReference type="SAM" id="MobiDB-lite"/>
    </source>
</evidence>
<dbReference type="Proteomes" id="UP000886523">
    <property type="component" value="Unassembled WGS sequence"/>
</dbReference>
<dbReference type="SUPFAM" id="SSF50692">
    <property type="entry name" value="ADC-like"/>
    <property type="match status" value="1"/>
</dbReference>
<comment type="subcellular location">
    <subcellularLocation>
        <location evidence="1">Membrane</location>
    </subcellularLocation>
</comment>
<evidence type="ECO:0000256" key="6">
    <source>
        <dbReference type="ARBA" id="ARBA00022840"/>
    </source>
</evidence>
<reference evidence="13" key="1">
    <citation type="journal article" date="2020" name="Nat. Commun.">
        <title>Large-scale genome sequencing of mycorrhizal fungi provides insights into the early evolution of symbiotic traits.</title>
        <authorList>
            <person name="Miyauchi S."/>
            <person name="Kiss E."/>
            <person name="Kuo A."/>
            <person name="Drula E."/>
            <person name="Kohler A."/>
            <person name="Sanchez-Garcia M."/>
            <person name="Morin E."/>
            <person name="Andreopoulos B."/>
            <person name="Barry K.W."/>
            <person name="Bonito G."/>
            <person name="Buee M."/>
            <person name="Carver A."/>
            <person name="Chen C."/>
            <person name="Cichocki N."/>
            <person name="Clum A."/>
            <person name="Culley D."/>
            <person name="Crous P.W."/>
            <person name="Fauchery L."/>
            <person name="Girlanda M."/>
            <person name="Hayes R.D."/>
            <person name="Keri Z."/>
            <person name="LaButti K."/>
            <person name="Lipzen A."/>
            <person name="Lombard V."/>
            <person name="Magnuson J."/>
            <person name="Maillard F."/>
            <person name="Murat C."/>
            <person name="Nolan M."/>
            <person name="Ohm R.A."/>
            <person name="Pangilinan J."/>
            <person name="Pereira M.F."/>
            <person name="Perotto S."/>
            <person name="Peter M."/>
            <person name="Pfister S."/>
            <person name="Riley R."/>
            <person name="Sitrit Y."/>
            <person name="Stielow J.B."/>
            <person name="Szollosi G."/>
            <person name="Zifcakova L."/>
            <person name="Stursova M."/>
            <person name="Spatafora J.W."/>
            <person name="Tedersoo L."/>
            <person name="Vaario L.M."/>
            <person name="Yamada A."/>
            <person name="Yan M."/>
            <person name="Wang P."/>
            <person name="Xu J."/>
            <person name="Bruns T."/>
            <person name="Baldrian P."/>
            <person name="Vilgalys R."/>
            <person name="Dunand C."/>
            <person name="Henrissat B."/>
            <person name="Grigoriev I.V."/>
            <person name="Hibbett D."/>
            <person name="Nagy L.G."/>
            <person name="Martin F.M."/>
        </authorList>
    </citation>
    <scope>NUCLEOTIDE SEQUENCE</scope>
    <source>
        <strain evidence="13">UP504</strain>
    </source>
</reference>
<feature type="region of interest" description="Disordered" evidence="11">
    <location>
        <begin position="217"/>
        <end position="242"/>
    </location>
</feature>
<dbReference type="AlphaFoldDB" id="A0A9P6B3R0"/>
<evidence type="ECO:0000313" key="14">
    <source>
        <dbReference type="Proteomes" id="UP000886523"/>
    </source>
</evidence>
<dbReference type="InterPro" id="IPR003959">
    <property type="entry name" value="ATPase_AAA_core"/>
</dbReference>
<name>A0A9P6B3R0_9AGAM</name>
<evidence type="ECO:0000256" key="3">
    <source>
        <dbReference type="ARBA" id="ARBA00022593"/>
    </source>
</evidence>
<organism evidence="13 14">
    <name type="scientific">Hydnum rufescens UP504</name>
    <dbReference type="NCBI Taxonomy" id="1448309"/>
    <lineage>
        <taxon>Eukaryota</taxon>
        <taxon>Fungi</taxon>
        <taxon>Dikarya</taxon>
        <taxon>Basidiomycota</taxon>
        <taxon>Agaricomycotina</taxon>
        <taxon>Agaricomycetes</taxon>
        <taxon>Cantharellales</taxon>
        <taxon>Hydnaceae</taxon>
        <taxon>Hydnum</taxon>
    </lineage>
</organism>
<dbReference type="InterPro" id="IPR003960">
    <property type="entry name" value="ATPase_AAA_CS"/>
</dbReference>
<accession>A0A9P6B3R0</accession>
<comment type="caution">
    <text evidence="13">The sequence shown here is derived from an EMBL/GenBank/DDBJ whole genome shotgun (WGS) entry which is preliminary data.</text>
</comment>
<dbReference type="Gene3D" id="1.10.8.60">
    <property type="match status" value="2"/>
</dbReference>
<dbReference type="FunFam" id="1.10.8.60:FF:000039">
    <property type="entry name" value="peroxisome biogenesis factor 6"/>
    <property type="match status" value="1"/>
</dbReference>
<dbReference type="FunFam" id="3.40.50.300:FF:000109">
    <property type="entry name" value="Peroxisomal biogenesis factor 6"/>
    <property type="match status" value="1"/>
</dbReference>
<evidence type="ECO:0000259" key="12">
    <source>
        <dbReference type="SMART" id="SM00382"/>
    </source>
</evidence>
<dbReference type="GO" id="GO:0005829">
    <property type="term" value="C:cytosol"/>
    <property type="evidence" value="ECO:0007669"/>
    <property type="project" value="TreeGrafter"/>
</dbReference>
<dbReference type="CDD" id="cd19527">
    <property type="entry name" value="RecA-like_PEX6_r2"/>
    <property type="match status" value="1"/>
</dbReference>
<dbReference type="InterPro" id="IPR056995">
    <property type="entry name" value="PEX6_4th_dom"/>
</dbReference>
<evidence type="ECO:0000256" key="9">
    <source>
        <dbReference type="ARBA" id="ARBA00034920"/>
    </source>
</evidence>
<feature type="domain" description="AAA+ ATPase" evidence="12">
    <location>
        <begin position="557"/>
        <end position="695"/>
    </location>
</feature>
<dbReference type="PANTHER" id="PTHR23077">
    <property type="entry name" value="AAA-FAMILY ATPASE"/>
    <property type="match status" value="1"/>
</dbReference>
<dbReference type="InterPro" id="IPR009010">
    <property type="entry name" value="Asp_de-COase-like_dom_sf"/>
</dbReference>
<sequence length="1118" mass="120992">MSLLFGSTKPLLVSVYHSDDPNSDDEIRIGQKIWDGIVSSGDSLAGGRVAVKLEPTLASGLQSESPGIRCIVSWAQLDPQLEGIRVPRGWIRKYPSIFPERSRDTTESSSSRSHKLSVVQPVVLTEIVLLAQSRAALEIARSKPQILEEWFNGDAIFVRNGATYHFNSSSPANSVNGDNGSSSRGVPFRYEYLVAMTEPVLQGITKLHHTRFIVTPGHFADQDNNSTSSGSPRSSLGELADESEINSDVDAIEINEDFLGNSIATPLTLIQGSDGPRGDWREDLPDFSDSEEAQPALTTFSPCPLPYPAPSDLSGRKGDDPEAVVYLHPADLAKIGIFSGDWAIVSKTNGSKTRLARAIANDSTLINTPFGSRPPSLPTANSVTVARVASPHSSDRAYQALFLHALKKYFETSMRLDARVLDNGGDSDGSDNSTNDATVFLDHEFPLSSSAASGVVFFKITNIEHDVLDIAQTPSGPDTYFAATMGELGCWVDPKVTQMMQTGLEHSRVPDVVSYLGVDPGYVPFSASLAPSPSTPLKKLLSLVSASLLPNAVNYDLHLSVLLKGARGIGKQTTARWVAQKLGVHLLEINCFDVVGDSDVKTEGTLRARVERAADCSPSILVLRHIEALARNTQTLETGKEPAIAIILQDCLSDLRKTWKLTGYPVLVFATCFKHEISFEQAPAEAERLEILTRLLQQATLAPDVVIKSIATQTAALVPGDLVDLVRRVKIASVKRAISASPQTSENDCISAGLILTGADFDAALGDARASYSESIGAPKIPNVTWDDVGGLANVKHDILDTIQLPLDYPELFADGLKKRSGILLYGPPGTGKTLLAKAVAYILLAQLLLCQGPELLNMYIGESEANVRRVFQRARDAKPCVIFFDELDSVAPKRGNHGDSGGVMDRIVSQLLAELDGMADGKGGADVFVIGATNRPDLLDSALLRPGRFDRMLYLGVSDTHEAQLNIMRALTRNFRLDPELDLNVIAQQCPFNYTGADFYALCSDAMLKSMSRKAQEIDDKIAKLNAMPPPYTHPHPLTPQYYLAEMATPAEIDVLVSREDFELALRELVPSVSQGEMEHYAEVQRKFANDTINAIKEDSAADSSRGGAEITGISGF</sequence>
<keyword evidence="4" id="KW-0547">Nucleotide-binding</keyword>
<evidence type="ECO:0000256" key="2">
    <source>
        <dbReference type="ARBA" id="ARBA00006914"/>
    </source>
</evidence>
<keyword evidence="5" id="KW-0378">Hydrolase</keyword>
<comment type="catalytic activity">
    <reaction evidence="10">
        <text>ATP + H2O = ADP + phosphate + H(+)</text>
        <dbReference type="Rhea" id="RHEA:13065"/>
        <dbReference type="ChEBI" id="CHEBI:15377"/>
        <dbReference type="ChEBI" id="CHEBI:15378"/>
        <dbReference type="ChEBI" id="CHEBI:30616"/>
        <dbReference type="ChEBI" id="CHEBI:43474"/>
        <dbReference type="ChEBI" id="CHEBI:456216"/>
    </reaction>
    <physiologicalReaction direction="left-to-right" evidence="10">
        <dbReference type="Rhea" id="RHEA:13066"/>
    </physiologicalReaction>
</comment>
<gene>
    <name evidence="13" type="ORF">BS47DRAFT_1341681</name>
</gene>
<evidence type="ECO:0000313" key="13">
    <source>
        <dbReference type="EMBL" id="KAF9515746.1"/>
    </source>
</evidence>
<dbReference type="PANTHER" id="PTHR23077:SF9">
    <property type="entry name" value="PEROXISOMAL ATPASE PEX6"/>
    <property type="match status" value="1"/>
</dbReference>
<dbReference type="GO" id="GO:0016887">
    <property type="term" value="F:ATP hydrolysis activity"/>
    <property type="evidence" value="ECO:0007669"/>
    <property type="project" value="InterPro"/>
</dbReference>
<comment type="similarity">
    <text evidence="2">Belongs to the AAA ATPase family.</text>
</comment>
<dbReference type="SMART" id="SM00382">
    <property type="entry name" value="AAA"/>
    <property type="match status" value="2"/>
</dbReference>
<dbReference type="OrthoDB" id="5553750at2759"/>
<evidence type="ECO:0000256" key="1">
    <source>
        <dbReference type="ARBA" id="ARBA00004370"/>
    </source>
</evidence>
<evidence type="ECO:0000256" key="10">
    <source>
        <dbReference type="ARBA" id="ARBA00048778"/>
    </source>
</evidence>
<dbReference type="InterPro" id="IPR027417">
    <property type="entry name" value="P-loop_NTPase"/>
</dbReference>
<dbReference type="InterPro" id="IPR003593">
    <property type="entry name" value="AAA+_ATPase"/>
</dbReference>
<keyword evidence="7" id="KW-0472">Membrane</keyword>
<dbReference type="Gene3D" id="3.40.50.300">
    <property type="entry name" value="P-loop containing nucleotide triphosphate hydrolases"/>
    <property type="match status" value="2"/>
</dbReference>
<dbReference type="EMBL" id="MU128947">
    <property type="protein sequence ID" value="KAF9515746.1"/>
    <property type="molecule type" value="Genomic_DNA"/>
</dbReference>
<evidence type="ECO:0000256" key="8">
    <source>
        <dbReference type="ARBA" id="ARBA00034811"/>
    </source>
</evidence>
<evidence type="ECO:0000256" key="7">
    <source>
        <dbReference type="ARBA" id="ARBA00023136"/>
    </source>
</evidence>
<evidence type="ECO:0000256" key="4">
    <source>
        <dbReference type="ARBA" id="ARBA00022741"/>
    </source>
</evidence>
<keyword evidence="6" id="KW-0067">ATP-binding</keyword>
<dbReference type="GO" id="GO:0005778">
    <property type="term" value="C:peroxisomal membrane"/>
    <property type="evidence" value="ECO:0007669"/>
    <property type="project" value="TreeGrafter"/>
</dbReference>
<feature type="compositionally biased region" description="Low complexity" evidence="11">
    <location>
        <begin position="226"/>
        <end position="235"/>
    </location>
</feature>